<feature type="compositionally biased region" description="Polar residues" evidence="1">
    <location>
        <begin position="112"/>
        <end position="123"/>
    </location>
</feature>
<evidence type="ECO:0000313" key="2">
    <source>
        <dbReference type="EMBL" id="GEN59813.1"/>
    </source>
</evidence>
<proteinExistence type="predicted"/>
<feature type="region of interest" description="Disordered" evidence="1">
    <location>
        <begin position="110"/>
        <end position="136"/>
    </location>
</feature>
<comment type="caution">
    <text evidence="2">The sequence shown here is derived from an EMBL/GenBank/DDBJ whole genome shotgun (WGS) entry which is preliminary data.</text>
</comment>
<accession>A0A511XA33</accession>
<dbReference type="Proteomes" id="UP000321635">
    <property type="component" value="Unassembled WGS sequence"/>
</dbReference>
<organism evidence="2 3">
    <name type="scientific">Acetobacter nitrogenifigens DSM 23921 = NBRC 105050</name>
    <dbReference type="NCBI Taxonomy" id="1120919"/>
    <lineage>
        <taxon>Bacteria</taxon>
        <taxon>Pseudomonadati</taxon>
        <taxon>Pseudomonadota</taxon>
        <taxon>Alphaproteobacteria</taxon>
        <taxon>Acetobacterales</taxon>
        <taxon>Acetobacteraceae</taxon>
        <taxon>Acetobacter</taxon>
    </lineage>
</organism>
<dbReference type="EMBL" id="BJYF01000008">
    <property type="protein sequence ID" value="GEN59813.1"/>
    <property type="molecule type" value="Genomic_DNA"/>
</dbReference>
<dbReference type="OrthoDB" id="9808944at2"/>
<dbReference type="AlphaFoldDB" id="A0A511XA33"/>
<feature type="compositionally biased region" description="Basic and acidic residues" evidence="1">
    <location>
        <begin position="124"/>
        <end position="136"/>
    </location>
</feature>
<reference evidence="2 3" key="1">
    <citation type="submission" date="2019-07" db="EMBL/GenBank/DDBJ databases">
        <title>Whole genome shotgun sequence of Acetobacter nitrogenifigens NBRC 105050.</title>
        <authorList>
            <person name="Hosoyama A."/>
            <person name="Uohara A."/>
            <person name="Ohji S."/>
            <person name="Ichikawa N."/>
        </authorList>
    </citation>
    <scope>NUCLEOTIDE SEQUENCE [LARGE SCALE GENOMIC DNA]</scope>
    <source>
        <strain evidence="2 3">NBRC 105050</strain>
    </source>
</reference>
<name>A0A511XA33_9PROT</name>
<gene>
    <name evidence="2" type="ORF">ANI02nite_16970</name>
</gene>
<sequence length="136" mass="15342">MNYGIRRYNQNTASTMSPRDIEILAFEQAIRHLRAAHDQKSRLHALNLNQKLWSAILRETGTDNNDFPQRLRANLSKLALWATRYSINAMMHGVTLKPLVDVNEDILEGLRSPSTPEATSTDVRSGDDAGRKLLSV</sequence>
<dbReference type="GO" id="GO:0044781">
    <property type="term" value="P:bacterial-type flagellum organization"/>
    <property type="evidence" value="ECO:0007669"/>
    <property type="project" value="InterPro"/>
</dbReference>
<dbReference type="STRING" id="1120919.GCA_000429165_02268"/>
<keyword evidence="3" id="KW-1185">Reference proteome</keyword>
<evidence type="ECO:0008006" key="4">
    <source>
        <dbReference type="Google" id="ProtNLM"/>
    </source>
</evidence>
<evidence type="ECO:0000256" key="1">
    <source>
        <dbReference type="SAM" id="MobiDB-lite"/>
    </source>
</evidence>
<dbReference type="RefSeq" id="WP_051292576.1">
    <property type="nucleotide sequence ID" value="NZ_BAPG01000120.1"/>
</dbReference>
<dbReference type="Pfam" id="PF07309">
    <property type="entry name" value="FlaF"/>
    <property type="match status" value="1"/>
</dbReference>
<evidence type="ECO:0000313" key="3">
    <source>
        <dbReference type="Proteomes" id="UP000321635"/>
    </source>
</evidence>
<dbReference type="InterPro" id="IPR010845">
    <property type="entry name" value="FlaF"/>
</dbReference>
<protein>
    <recommendedName>
        <fullName evidence="4">Flagellar biosynthesis regulatory protein FlaF</fullName>
    </recommendedName>
</protein>